<keyword evidence="8" id="KW-1185">Reference proteome</keyword>
<dbReference type="InterPro" id="IPR011059">
    <property type="entry name" value="Metal-dep_hydrolase_composite"/>
</dbReference>
<evidence type="ECO:0000256" key="3">
    <source>
        <dbReference type="ARBA" id="ARBA00022801"/>
    </source>
</evidence>
<dbReference type="SUPFAM" id="SSF51556">
    <property type="entry name" value="Metallo-dependent hydrolases"/>
    <property type="match status" value="1"/>
</dbReference>
<dbReference type="AlphaFoldDB" id="A0AAI8VDK6"/>
<organism evidence="7 8">
    <name type="scientific">Anthostomella pinea</name>
    <dbReference type="NCBI Taxonomy" id="933095"/>
    <lineage>
        <taxon>Eukaryota</taxon>
        <taxon>Fungi</taxon>
        <taxon>Dikarya</taxon>
        <taxon>Ascomycota</taxon>
        <taxon>Pezizomycotina</taxon>
        <taxon>Sordariomycetes</taxon>
        <taxon>Xylariomycetidae</taxon>
        <taxon>Xylariales</taxon>
        <taxon>Xylariaceae</taxon>
        <taxon>Anthostomella</taxon>
    </lineage>
</organism>
<evidence type="ECO:0000256" key="4">
    <source>
        <dbReference type="ARBA" id="ARBA00047720"/>
    </source>
</evidence>
<reference evidence="7" key="1">
    <citation type="submission" date="2023-10" db="EMBL/GenBank/DDBJ databases">
        <authorList>
            <person name="Hackl T."/>
        </authorList>
    </citation>
    <scope>NUCLEOTIDE SEQUENCE</scope>
</reference>
<dbReference type="Pfam" id="PF01979">
    <property type="entry name" value="Amidohydro_1"/>
    <property type="match status" value="1"/>
</dbReference>
<evidence type="ECO:0000313" key="8">
    <source>
        <dbReference type="Proteomes" id="UP001295740"/>
    </source>
</evidence>
<dbReference type="PANTHER" id="PTHR11113:SF2">
    <property type="entry name" value="ADENINE DEAMINASE"/>
    <property type="match status" value="1"/>
</dbReference>
<evidence type="ECO:0000256" key="2">
    <source>
        <dbReference type="ARBA" id="ARBA00012782"/>
    </source>
</evidence>
<evidence type="ECO:0000313" key="7">
    <source>
        <dbReference type="EMBL" id="CAJ2505752.1"/>
    </source>
</evidence>
<evidence type="ECO:0000256" key="1">
    <source>
        <dbReference type="ARBA" id="ARBA00006773"/>
    </source>
</evidence>
<protein>
    <recommendedName>
        <fullName evidence="2">adenine deaminase</fullName>
        <ecNumber evidence="2">3.5.4.2</ecNumber>
    </recommendedName>
</protein>
<evidence type="ECO:0000259" key="6">
    <source>
        <dbReference type="Pfam" id="PF13382"/>
    </source>
</evidence>
<dbReference type="InterPro" id="IPR032466">
    <property type="entry name" value="Metal_Hydrolase"/>
</dbReference>
<comment type="similarity">
    <text evidence="1">Belongs to the metallo-dependent hydrolases superfamily. Adenine deaminase family.</text>
</comment>
<evidence type="ECO:0000259" key="5">
    <source>
        <dbReference type="Pfam" id="PF01979"/>
    </source>
</evidence>
<comment type="caution">
    <text evidence="7">The sequence shown here is derived from an EMBL/GenBank/DDBJ whole genome shotgun (WGS) entry which is preliminary data.</text>
</comment>
<dbReference type="InterPro" id="IPR026912">
    <property type="entry name" value="Adenine_deam_C"/>
</dbReference>
<dbReference type="SUPFAM" id="SSF51338">
    <property type="entry name" value="Composite domain of metallo-dependent hydrolases"/>
    <property type="match status" value="1"/>
</dbReference>
<dbReference type="GO" id="GO:0000034">
    <property type="term" value="F:adenine deaminase activity"/>
    <property type="evidence" value="ECO:0007669"/>
    <property type="project" value="UniProtKB-EC"/>
</dbReference>
<dbReference type="Pfam" id="PF13382">
    <property type="entry name" value="Adenine_deam_C"/>
    <property type="match status" value="1"/>
</dbReference>
<feature type="domain" description="Adenine deaminase C-terminal" evidence="6">
    <location>
        <begin position="460"/>
        <end position="613"/>
    </location>
</feature>
<dbReference type="EMBL" id="CAUWAG010000007">
    <property type="protein sequence ID" value="CAJ2505752.1"/>
    <property type="molecule type" value="Genomic_DNA"/>
</dbReference>
<dbReference type="Gene3D" id="2.30.40.10">
    <property type="entry name" value="Urease, subunit C, domain 1"/>
    <property type="match status" value="1"/>
</dbReference>
<comment type="catalytic activity">
    <reaction evidence="4">
        <text>adenine + H2O + H(+) = hypoxanthine + NH4(+)</text>
        <dbReference type="Rhea" id="RHEA:23688"/>
        <dbReference type="ChEBI" id="CHEBI:15377"/>
        <dbReference type="ChEBI" id="CHEBI:15378"/>
        <dbReference type="ChEBI" id="CHEBI:16708"/>
        <dbReference type="ChEBI" id="CHEBI:17368"/>
        <dbReference type="ChEBI" id="CHEBI:28938"/>
        <dbReference type="EC" id="3.5.4.2"/>
    </reaction>
</comment>
<dbReference type="InterPro" id="IPR006680">
    <property type="entry name" value="Amidohydro-rel"/>
</dbReference>
<feature type="domain" description="Amidohydrolase-related" evidence="5">
    <location>
        <begin position="87"/>
        <end position="357"/>
    </location>
</feature>
<proteinExistence type="inferred from homology"/>
<keyword evidence="3" id="KW-0378">Hydrolase</keyword>
<dbReference type="Gene3D" id="3.20.20.140">
    <property type="entry name" value="Metal-dependent hydrolases"/>
    <property type="match status" value="1"/>
</dbReference>
<dbReference type="PANTHER" id="PTHR11113">
    <property type="entry name" value="N-ACETYLGLUCOSAMINE-6-PHOSPHATE DEACETYLASE"/>
    <property type="match status" value="1"/>
</dbReference>
<name>A0AAI8VDK6_9PEZI</name>
<dbReference type="EC" id="3.5.4.2" evidence="2"/>
<dbReference type="Proteomes" id="UP001295740">
    <property type="component" value="Unassembled WGS sequence"/>
</dbReference>
<accession>A0AAI8VDK6</accession>
<sequence>MSDATGAHLSITAEELFQLRHVARGTASPSLIIRHGTILALHTGELLERDVVISGRHIAAITPWDYFPRSQYPKGDHVEEIDASGKYVSPGFIDTHIHVEYTKLVPGELARLSVPRGTTTVLADANCIANVLGGKGMDFMGTTTTPLRIFRQVSHKVPMSGPDIELGGTSLSTAEICERVSKCEAATLGESNPFSLDMASAEKQAAALHAGKRITGHSALLVNEPLWAYCAGGIGDDHNAHQPEDVLERLRLGMMLTVMSGSMNSNIEAVFSHKDLYKDGLRYISFCADDKLCEDLDATGHIDLHVRRAIELGVSVMDAYRMATLNAASYYRLDHLIGSVTPGKLADLLILDKLQDARPSIIIGNGAIVAQDNMALFANTDPIPDFTLNTIHIHERHLTPESYHLYPIPSPSASPPTKAWVQCVEMYDGYFKRAFHASLAVGPSPSSSTSPPNAASRPIILTDPTRDILKIAIVDRHHASPNRGLAYVRGFGLRRGAIATTTNCENQNLVIIGADDAAMAAAARAYRTHPALRGGGMVAVSERGERVIGSVGLDVAGCMASAPWESVRDASLGLERAVREELGCGMAQNPFLIASFVGLVAVPDLGLTELGLVVGGGEAVVEPVLGVEGTDGDGDGEGLGAEGRAGAAEMAAVRVCCRCPSHQHRL</sequence>
<gene>
    <name evidence="7" type="ORF">KHLLAP_LOCUS6220</name>
</gene>